<dbReference type="AlphaFoldDB" id="V3Z1W0"/>
<dbReference type="Pfam" id="PF00530">
    <property type="entry name" value="SRCR"/>
    <property type="match status" value="1"/>
</dbReference>
<dbReference type="PANTHER" id="PTHR19331:SF465">
    <property type="entry name" value="EGG PEPTIDE SPERACT RECEPTOR"/>
    <property type="match status" value="1"/>
</dbReference>
<dbReference type="HOGENOM" id="CLU_002555_6_1_1"/>
<evidence type="ECO:0000256" key="3">
    <source>
        <dbReference type="ARBA" id="ARBA00023157"/>
    </source>
</evidence>
<evidence type="ECO:0000256" key="2">
    <source>
        <dbReference type="ARBA" id="ARBA00022737"/>
    </source>
</evidence>
<dbReference type="GO" id="GO:0016020">
    <property type="term" value="C:membrane"/>
    <property type="evidence" value="ECO:0007669"/>
    <property type="project" value="InterPro"/>
</dbReference>
<dbReference type="GeneID" id="20233235"/>
<dbReference type="CTD" id="20233235"/>
<evidence type="ECO:0000256" key="4">
    <source>
        <dbReference type="ARBA" id="ARBA00023180"/>
    </source>
</evidence>
<keyword evidence="3 5" id="KW-1015">Disulfide bond</keyword>
<dbReference type="OMA" id="NIANCRY"/>
<dbReference type="InterPro" id="IPR036772">
    <property type="entry name" value="SRCR-like_dom_sf"/>
</dbReference>
<comment type="caution">
    <text evidence="5">Lacks conserved residue(s) required for the propagation of feature annotation.</text>
</comment>
<protein>
    <recommendedName>
        <fullName evidence="6">SRCR domain-containing protein</fullName>
    </recommendedName>
</protein>
<sequence>MFKYCFISDPVTLRLSTERGPVEGRVEVYHSGEWGNVCDDNFGVPDATVVCRQLGYLDPKSWFINKGKFWLDGLACRGTESKVQDCTHLQWGSNNCQLSEQVGVDCSE</sequence>
<dbReference type="InterPro" id="IPR001190">
    <property type="entry name" value="SRCR"/>
</dbReference>
<dbReference type="SUPFAM" id="SSF56487">
    <property type="entry name" value="SRCR-like"/>
    <property type="match status" value="1"/>
</dbReference>
<dbReference type="PROSITE" id="PS50287">
    <property type="entry name" value="SRCR_2"/>
    <property type="match status" value="1"/>
</dbReference>
<keyword evidence="2" id="KW-0677">Repeat</keyword>
<dbReference type="FunFam" id="3.10.250.10:FF:000001">
    <property type="entry name" value="Lysyl oxidase 4 isoform X1"/>
    <property type="match status" value="1"/>
</dbReference>
<dbReference type="Proteomes" id="UP000030746">
    <property type="component" value="Unassembled WGS sequence"/>
</dbReference>
<dbReference type="Gene3D" id="3.10.250.10">
    <property type="entry name" value="SRCR-like domain"/>
    <property type="match status" value="1"/>
</dbReference>
<reference evidence="7 8" key="1">
    <citation type="journal article" date="2013" name="Nature">
        <title>Insights into bilaterian evolution from three spiralian genomes.</title>
        <authorList>
            <person name="Simakov O."/>
            <person name="Marletaz F."/>
            <person name="Cho S.J."/>
            <person name="Edsinger-Gonzales E."/>
            <person name="Havlak P."/>
            <person name="Hellsten U."/>
            <person name="Kuo D.H."/>
            <person name="Larsson T."/>
            <person name="Lv J."/>
            <person name="Arendt D."/>
            <person name="Savage R."/>
            <person name="Osoegawa K."/>
            <person name="de Jong P."/>
            <person name="Grimwood J."/>
            <person name="Chapman J.A."/>
            <person name="Shapiro H."/>
            <person name="Aerts A."/>
            <person name="Otillar R.P."/>
            <person name="Terry A.Y."/>
            <person name="Boore J.L."/>
            <person name="Grigoriev I.V."/>
            <person name="Lindberg D.R."/>
            <person name="Seaver E.C."/>
            <person name="Weisblat D.A."/>
            <person name="Putnam N.H."/>
            <person name="Rokhsar D.S."/>
        </authorList>
    </citation>
    <scope>NUCLEOTIDE SEQUENCE [LARGE SCALE GENOMIC DNA]</scope>
</reference>
<evidence type="ECO:0000259" key="6">
    <source>
        <dbReference type="PROSITE" id="PS50287"/>
    </source>
</evidence>
<proteinExistence type="predicted"/>
<dbReference type="SMART" id="SM00202">
    <property type="entry name" value="SR"/>
    <property type="match status" value="1"/>
</dbReference>
<evidence type="ECO:0000256" key="1">
    <source>
        <dbReference type="ARBA" id="ARBA00022729"/>
    </source>
</evidence>
<accession>V3Z1W0</accession>
<evidence type="ECO:0000313" key="8">
    <source>
        <dbReference type="Proteomes" id="UP000030746"/>
    </source>
</evidence>
<keyword evidence="1" id="KW-0732">Signal</keyword>
<evidence type="ECO:0000256" key="5">
    <source>
        <dbReference type="PROSITE-ProRule" id="PRU00196"/>
    </source>
</evidence>
<dbReference type="OrthoDB" id="422749at2759"/>
<name>V3Z1W0_LOTGI</name>
<evidence type="ECO:0000313" key="7">
    <source>
        <dbReference type="EMBL" id="ESO84538.1"/>
    </source>
</evidence>
<keyword evidence="8" id="KW-1185">Reference proteome</keyword>
<gene>
    <name evidence="7" type="ORF">LOTGIDRAFT_131920</name>
</gene>
<dbReference type="RefSeq" id="XP_009064741.1">
    <property type="nucleotide sequence ID" value="XM_009066493.1"/>
</dbReference>
<organism evidence="7 8">
    <name type="scientific">Lottia gigantea</name>
    <name type="common">Giant owl limpet</name>
    <dbReference type="NCBI Taxonomy" id="225164"/>
    <lineage>
        <taxon>Eukaryota</taxon>
        <taxon>Metazoa</taxon>
        <taxon>Spiralia</taxon>
        <taxon>Lophotrochozoa</taxon>
        <taxon>Mollusca</taxon>
        <taxon>Gastropoda</taxon>
        <taxon>Patellogastropoda</taxon>
        <taxon>Lottioidea</taxon>
        <taxon>Lottiidae</taxon>
        <taxon>Lottia</taxon>
    </lineage>
</organism>
<dbReference type="PRINTS" id="PR00258">
    <property type="entry name" value="SPERACTRCPTR"/>
</dbReference>
<dbReference type="EMBL" id="KB203470">
    <property type="protein sequence ID" value="ESO84538.1"/>
    <property type="molecule type" value="Genomic_DNA"/>
</dbReference>
<feature type="disulfide bond" evidence="5">
    <location>
        <begin position="76"/>
        <end position="86"/>
    </location>
</feature>
<dbReference type="KEGG" id="lgi:LOTGIDRAFT_131920"/>
<feature type="domain" description="SRCR" evidence="6">
    <location>
        <begin position="13"/>
        <end position="107"/>
    </location>
</feature>
<dbReference type="PANTHER" id="PTHR19331">
    <property type="entry name" value="SCAVENGER RECEPTOR DOMAIN-CONTAINING"/>
    <property type="match status" value="1"/>
</dbReference>
<keyword evidence="4" id="KW-0325">Glycoprotein</keyword>